<dbReference type="GO" id="GO:0006355">
    <property type="term" value="P:regulation of DNA-templated transcription"/>
    <property type="evidence" value="ECO:0007669"/>
    <property type="project" value="TreeGrafter"/>
</dbReference>
<evidence type="ECO:0000313" key="3">
    <source>
        <dbReference type="Proteomes" id="UP000095283"/>
    </source>
</evidence>
<dbReference type="Gene3D" id="3.30.1370.10">
    <property type="entry name" value="K Homology domain, type 1"/>
    <property type="match status" value="1"/>
</dbReference>
<evidence type="ECO:0000259" key="2">
    <source>
        <dbReference type="SMART" id="SM00322"/>
    </source>
</evidence>
<dbReference type="Proteomes" id="UP000095283">
    <property type="component" value="Unplaced"/>
</dbReference>
<dbReference type="AlphaFoldDB" id="A0A1I7XPZ6"/>
<proteinExistence type="predicted"/>
<protein>
    <submittedName>
        <fullName evidence="4">KH domain-containing protein</fullName>
    </submittedName>
</protein>
<name>A0A1I7XPZ6_HETBA</name>
<dbReference type="SMART" id="SM00322">
    <property type="entry name" value="KH"/>
    <property type="match status" value="1"/>
</dbReference>
<dbReference type="InterPro" id="IPR036612">
    <property type="entry name" value="KH_dom_type_1_sf"/>
</dbReference>
<feature type="region of interest" description="Disordered" evidence="1">
    <location>
        <begin position="20"/>
        <end position="55"/>
    </location>
</feature>
<dbReference type="CDD" id="cd00105">
    <property type="entry name" value="KH-I"/>
    <property type="match status" value="1"/>
</dbReference>
<keyword evidence="3" id="KW-1185">Reference proteome</keyword>
<dbReference type="WBParaSite" id="Hba_19550">
    <property type="protein sequence ID" value="Hba_19550"/>
    <property type="gene ID" value="Hba_19550"/>
</dbReference>
<dbReference type="GO" id="GO:0006307">
    <property type="term" value="P:DNA alkylation repair"/>
    <property type="evidence" value="ECO:0007669"/>
    <property type="project" value="InterPro"/>
</dbReference>
<dbReference type="GO" id="GO:0003723">
    <property type="term" value="F:RNA binding"/>
    <property type="evidence" value="ECO:0007669"/>
    <property type="project" value="InterPro"/>
</dbReference>
<dbReference type="PANTHER" id="PTHR13360">
    <property type="entry name" value="ACTIVATING SIGNAL COINTEGRATOR 1 COMPLEX SUBUNIT 1"/>
    <property type="match status" value="1"/>
</dbReference>
<dbReference type="SUPFAM" id="SSF54791">
    <property type="entry name" value="Eukaryotic type KH-domain (KH-domain type I)"/>
    <property type="match status" value="1"/>
</dbReference>
<organism evidence="3 4">
    <name type="scientific">Heterorhabditis bacteriophora</name>
    <name type="common">Entomopathogenic nematode worm</name>
    <dbReference type="NCBI Taxonomy" id="37862"/>
    <lineage>
        <taxon>Eukaryota</taxon>
        <taxon>Metazoa</taxon>
        <taxon>Ecdysozoa</taxon>
        <taxon>Nematoda</taxon>
        <taxon>Chromadorea</taxon>
        <taxon>Rhabditida</taxon>
        <taxon>Rhabditina</taxon>
        <taxon>Rhabditomorpha</taxon>
        <taxon>Strongyloidea</taxon>
        <taxon>Heterorhabditidae</taxon>
        <taxon>Heterorhabditis</taxon>
    </lineage>
</organism>
<dbReference type="GO" id="GO:0005634">
    <property type="term" value="C:nucleus"/>
    <property type="evidence" value="ECO:0007669"/>
    <property type="project" value="TreeGrafter"/>
</dbReference>
<evidence type="ECO:0000256" key="1">
    <source>
        <dbReference type="SAM" id="MobiDB-lite"/>
    </source>
</evidence>
<dbReference type="InterPro" id="IPR004087">
    <property type="entry name" value="KH_dom"/>
</dbReference>
<accession>A0A1I7XPZ6</accession>
<feature type="domain" description="K Homology" evidence="2">
    <location>
        <begin position="97"/>
        <end position="166"/>
    </location>
</feature>
<sequence>MSFPLRADIYKVGNRYYRRNPLQNGRTKRQKELYGDTPDLYGDNDDPEPRGSTNCERESAVSEADAHNTEVVCGQETSINNAPIVCEEDPRISFCSGKWIAKVDVPSEFHTRLFGTRGTIRKNLEESTQCRLTIPRKGRCEPIEVKSFISLECVQRCLDRIDIILVEARSKARFTHFLSLPCEDQSEIIEAFERFKQSVLCNDSVSVSYYA</sequence>
<dbReference type="PANTHER" id="PTHR13360:SF1">
    <property type="entry name" value="ACTIVATING SIGNAL COINTEGRATOR 1 COMPLEX SUBUNIT 1"/>
    <property type="match status" value="1"/>
</dbReference>
<evidence type="ECO:0000313" key="4">
    <source>
        <dbReference type="WBParaSite" id="Hba_19550"/>
    </source>
</evidence>
<reference evidence="4" key="1">
    <citation type="submission" date="2016-11" db="UniProtKB">
        <authorList>
            <consortium name="WormBaseParasite"/>
        </authorList>
    </citation>
    <scope>IDENTIFICATION</scope>
</reference>
<dbReference type="InterPro" id="IPR009210">
    <property type="entry name" value="ASCC1"/>
</dbReference>
<dbReference type="InterPro" id="IPR004088">
    <property type="entry name" value="KH_dom_type_1"/>
</dbReference>
<dbReference type="Pfam" id="PF00013">
    <property type="entry name" value="KH_1"/>
    <property type="match status" value="1"/>
</dbReference>